<accession>A0A089LDA6</accession>
<sequence length="168" mass="20385">MKIETYLKKPDLILPGNFMDEPNKYFIHIDNENEIEKYIHKFDLRYLDGAIVIEWNYKIVMDYNMWDSVNWLWGFLMNALEEYLQVGKGGFLFPDQPIKFEMIKVNSYYMELKIGEGRYGHFKLPSEEFIHALLNGAEHFYRRYKEYFNSHDNAFYHTKIAAIRKHLY</sequence>
<dbReference type="RefSeq" id="WP_042212653.1">
    <property type="nucleotide sequence ID" value="NZ_CP009285.1"/>
</dbReference>
<proteinExistence type="predicted"/>
<dbReference type="AlphaFoldDB" id="A0A089LDA6"/>
<gene>
    <name evidence="1" type="ORF">PBOR_14920</name>
</gene>
<evidence type="ECO:0000313" key="1">
    <source>
        <dbReference type="EMBL" id="AIQ58075.1"/>
    </source>
</evidence>
<dbReference type="EMBL" id="CP009285">
    <property type="protein sequence ID" value="AIQ58075.1"/>
    <property type="molecule type" value="Genomic_DNA"/>
</dbReference>
<evidence type="ECO:0000313" key="2">
    <source>
        <dbReference type="Proteomes" id="UP000029518"/>
    </source>
</evidence>
<dbReference type="Proteomes" id="UP000029518">
    <property type="component" value="Chromosome"/>
</dbReference>
<dbReference type="HOGENOM" id="CLU_126577_1_0_9"/>
<dbReference type="OrthoDB" id="2088102at2"/>
<protein>
    <submittedName>
        <fullName evidence="1">Uncharacterized protein</fullName>
    </submittedName>
</protein>
<reference evidence="1" key="1">
    <citation type="submission" date="2014-08" db="EMBL/GenBank/DDBJ databases">
        <title>Comparative genomics of the Paenibacillus odorifer group.</title>
        <authorList>
            <person name="den Bakker H.C."/>
            <person name="Tsai Y.-C.Y.-C."/>
            <person name="Martin N."/>
            <person name="Korlach J."/>
            <person name="Wiedmann M."/>
        </authorList>
    </citation>
    <scope>NUCLEOTIDE SEQUENCE [LARGE SCALE GENOMIC DNA]</scope>
    <source>
        <strain evidence="1">DSM 13188</strain>
    </source>
</reference>
<name>A0A089LDA6_PAEBO</name>
<organism evidence="1 2">
    <name type="scientific">Paenibacillus borealis</name>
    <dbReference type="NCBI Taxonomy" id="160799"/>
    <lineage>
        <taxon>Bacteria</taxon>
        <taxon>Bacillati</taxon>
        <taxon>Bacillota</taxon>
        <taxon>Bacilli</taxon>
        <taxon>Bacillales</taxon>
        <taxon>Paenibacillaceae</taxon>
        <taxon>Paenibacillus</taxon>
    </lineage>
</organism>
<dbReference type="KEGG" id="pbd:PBOR_14920"/>
<keyword evidence="2" id="KW-1185">Reference proteome</keyword>